<evidence type="ECO:0000313" key="3">
    <source>
        <dbReference type="Proteomes" id="UP001620645"/>
    </source>
</evidence>
<name>A0ABD2I876_HETSC</name>
<dbReference type="Proteomes" id="UP001620645">
    <property type="component" value="Unassembled WGS sequence"/>
</dbReference>
<reference evidence="2 3" key="1">
    <citation type="submission" date="2024-10" db="EMBL/GenBank/DDBJ databases">
        <authorList>
            <person name="Kim D."/>
        </authorList>
    </citation>
    <scope>NUCLEOTIDE SEQUENCE [LARGE SCALE GENOMIC DNA]</scope>
    <source>
        <strain evidence="2">Taebaek</strain>
    </source>
</reference>
<accession>A0ABD2I876</accession>
<protein>
    <submittedName>
        <fullName evidence="2">Uncharacterized protein</fullName>
    </submittedName>
</protein>
<organism evidence="2 3">
    <name type="scientific">Heterodera schachtii</name>
    <name type="common">Sugarbeet cyst nematode worm</name>
    <name type="synonym">Tylenchus schachtii</name>
    <dbReference type="NCBI Taxonomy" id="97005"/>
    <lineage>
        <taxon>Eukaryota</taxon>
        <taxon>Metazoa</taxon>
        <taxon>Ecdysozoa</taxon>
        <taxon>Nematoda</taxon>
        <taxon>Chromadorea</taxon>
        <taxon>Rhabditida</taxon>
        <taxon>Tylenchina</taxon>
        <taxon>Tylenchomorpha</taxon>
        <taxon>Tylenchoidea</taxon>
        <taxon>Heteroderidae</taxon>
        <taxon>Heteroderinae</taxon>
        <taxon>Heterodera</taxon>
    </lineage>
</organism>
<dbReference type="AlphaFoldDB" id="A0ABD2I876"/>
<proteinExistence type="predicted"/>
<keyword evidence="1" id="KW-0472">Membrane</keyword>
<sequence length="386" mass="44632">MRRQSVGNFLFPLFIFIVLLIIAVVTQNEKKIIECPREEAPIEQLRELDKNKLPDKEFELLDDMRSTLKQIFAIYSVDSFLGSPEKRMLDFQIVIWHFLHIVENALRQIKEMELFDGIANKCEKLGEIRTKFEKEWEELTEKWQINEDFKFNVKICLLHGFTHRIIRHETLNGHSEWATYAKSVSNGIFSIEGGPEFDSVKIMPFQVLMDIRCVQFQFHTNSASAIKFENQIIFRHLLGDSKLAEHEKAIRQSAENASELARHILSKVKAVKMEAMGSDAMELAKGICIVSKLAEFVEQQSKVAATEPKKSIGIFWLLILYDRCRIVPLPTLVKTQKVAHIPKMANTFFGDFSFPLALALSFVPLINRCCDEVSKVSMWAKCQRYR</sequence>
<evidence type="ECO:0000313" key="2">
    <source>
        <dbReference type="EMBL" id="KAL3076609.1"/>
    </source>
</evidence>
<keyword evidence="1" id="KW-1133">Transmembrane helix</keyword>
<gene>
    <name evidence="2" type="ORF">niasHS_011750</name>
</gene>
<comment type="caution">
    <text evidence="2">The sequence shown here is derived from an EMBL/GenBank/DDBJ whole genome shotgun (WGS) entry which is preliminary data.</text>
</comment>
<dbReference type="EMBL" id="JBICCN010000332">
    <property type="protein sequence ID" value="KAL3076609.1"/>
    <property type="molecule type" value="Genomic_DNA"/>
</dbReference>
<evidence type="ECO:0000256" key="1">
    <source>
        <dbReference type="SAM" id="Phobius"/>
    </source>
</evidence>
<feature type="transmembrane region" description="Helical" evidence="1">
    <location>
        <begin position="7"/>
        <end position="26"/>
    </location>
</feature>
<keyword evidence="1" id="KW-0812">Transmembrane</keyword>
<keyword evidence="3" id="KW-1185">Reference proteome</keyword>